<gene>
    <name evidence="12" type="ORF">EIM44_09095</name>
</gene>
<keyword evidence="7" id="KW-0106">Calcium</keyword>
<dbReference type="GO" id="GO:0012505">
    <property type="term" value="C:endomembrane system"/>
    <property type="evidence" value="ECO:0007669"/>
    <property type="project" value="UniProtKB-ARBA"/>
</dbReference>
<dbReference type="GO" id="GO:0005509">
    <property type="term" value="F:calcium ion binding"/>
    <property type="evidence" value="ECO:0007669"/>
    <property type="project" value="InterPro"/>
</dbReference>
<reference evidence="12 13" key="1">
    <citation type="submission" date="2018-11" db="EMBL/GenBank/DDBJ databases">
        <title>Whole genome sequence of Bibersteinia trehalosi strain OADDL-BT1 an multidrug resistant pathogen isolate.</title>
        <authorList>
            <person name="Couger M."/>
            <person name="Ramachandran A."/>
        </authorList>
    </citation>
    <scope>NUCLEOTIDE SEQUENCE [LARGE SCALE GENOMIC DNA]</scope>
    <source>
        <strain evidence="12 13">OADDL-BT1</strain>
    </source>
</reference>
<evidence type="ECO:0000256" key="7">
    <source>
        <dbReference type="ARBA" id="ARBA00022837"/>
    </source>
</evidence>
<evidence type="ECO:0000313" key="13">
    <source>
        <dbReference type="Proteomes" id="UP000276010"/>
    </source>
</evidence>
<dbReference type="GO" id="GO:0005576">
    <property type="term" value="C:extracellular region"/>
    <property type="evidence" value="ECO:0007669"/>
    <property type="project" value="InterPro"/>
</dbReference>
<dbReference type="InterPro" id="IPR010566">
    <property type="entry name" value="Haemolys_ca-bd"/>
</dbReference>
<keyword evidence="4" id="KW-0677">Repeat</keyword>
<dbReference type="SUPFAM" id="SSF49785">
    <property type="entry name" value="Galactose-binding domain-like"/>
    <property type="match status" value="1"/>
</dbReference>
<dbReference type="InterPro" id="IPR018511">
    <property type="entry name" value="Hemolysin-typ_Ca-bd_CS"/>
</dbReference>
<dbReference type="Pfam" id="PF00353">
    <property type="entry name" value="HemolysinCabind"/>
    <property type="match status" value="10"/>
</dbReference>
<evidence type="ECO:0000256" key="8">
    <source>
        <dbReference type="ARBA" id="ARBA00023026"/>
    </source>
</evidence>
<dbReference type="Gene3D" id="2.60.40.2810">
    <property type="match status" value="1"/>
</dbReference>
<dbReference type="GO" id="GO:0090729">
    <property type="term" value="F:toxin activity"/>
    <property type="evidence" value="ECO:0007669"/>
    <property type="project" value="UniProtKB-KW"/>
</dbReference>
<dbReference type="Pfam" id="PF17892">
    <property type="entry name" value="Cadherin_5"/>
    <property type="match status" value="1"/>
</dbReference>
<evidence type="ECO:0000313" key="12">
    <source>
        <dbReference type="EMBL" id="RRN01801.1"/>
    </source>
</evidence>
<keyword evidence="3" id="KW-0645">Protease</keyword>
<proteinExistence type="inferred from homology"/>
<dbReference type="Pfam" id="PF01483">
    <property type="entry name" value="P_proprotein"/>
    <property type="match status" value="1"/>
</dbReference>
<comment type="caution">
    <text evidence="10">Lacks conserved residue(s) required for the propagation of feature annotation.</text>
</comment>
<dbReference type="SUPFAM" id="SSF52743">
    <property type="entry name" value="Subtilisin-like"/>
    <property type="match status" value="1"/>
</dbReference>
<keyword evidence="5" id="KW-0378">Hydrolase</keyword>
<evidence type="ECO:0000259" key="11">
    <source>
        <dbReference type="PROSITE" id="PS51829"/>
    </source>
</evidence>
<keyword evidence="8" id="KW-0843">Virulence</keyword>
<evidence type="ECO:0000256" key="6">
    <source>
        <dbReference type="ARBA" id="ARBA00022825"/>
    </source>
</evidence>
<feature type="domain" description="P/Homo B" evidence="11">
    <location>
        <begin position="962"/>
        <end position="1102"/>
    </location>
</feature>
<evidence type="ECO:0000256" key="1">
    <source>
        <dbReference type="ARBA" id="ARBA00004370"/>
    </source>
</evidence>
<dbReference type="GO" id="GO:0005737">
    <property type="term" value="C:cytoplasm"/>
    <property type="evidence" value="ECO:0007669"/>
    <property type="project" value="UniProtKB-ARBA"/>
</dbReference>
<evidence type="ECO:0000256" key="3">
    <source>
        <dbReference type="ARBA" id="ARBA00022670"/>
    </source>
</evidence>
<keyword evidence="9" id="KW-0472">Membrane</keyword>
<dbReference type="PROSITE" id="PS51892">
    <property type="entry name" value="SUBTILASE"/>
    <property type="match status" value="1"/>
</dbReference>
<accession>A0A426FGX6</accession>
<evidence type="ECO:0000256" key="4">
    <source>
        <dbReference type="ARBA" id="ARBA00022737"/>
    </source>
</evidence>
<evidence type="ECO:0000256" key="10">
    <source>
        <dbReference type="PROSITE-ProRule" id="PRU01240"/>
    </source>
</evidence>
<name>A0A426FGX6_BIBTR</name>
<dbReference type="Gene3D" id="2.150.10.10">
    <property type="entry name" value="Serralysin-like metalloprotease, C-terminal"/>
    <property type="match status" value="6"/>
</dbReference>
<dbReference type="Pfam" id="PF06594">
    <property type="entry name" value="HCBP_related"/>
    <property type="match status" value="1"/>
</dbReference>
<dbReference type="SUPFAM" id="SSF51120">
    <property type="entry name" value="beta-Roll"/>
    <property type="match status" value="5"/>
</dbReference>
<keyword evidence="6" id="KW-0720">Serine protease</keyword>
<dbReference type="InterPro" id="IPR008979">
    <property type="entry name" value="Galactose-bd-like_sf"/>
</dbReference>
<evidence type="ECO:0000256" key="2">
    <source>
        <dbReference type="ARBA" id="ARBA00022656"/>
    </source>
</evidence>
<dbReference type="InterPro" id="IPR041690">
    <property type="entry name" value="Cadherin_5"/>
</dbReference>
<dbReference type="PRINTS" id="PR00313">
    <property type="entry name" value="CABNDNGRPT"/>
</dbReference>
<evidence type="ECO:0000256" key="5">
    <source>
        <dbReference type="ARBA" id="ARBA00022801"/>
    </source>
</evidence>
<dbReference type="InterPro" id="IPR023828">
    <property type="entry name" value="Peptidase_S8_Ser-AS"/>
</dbReference>
<comment type="similarity">
    <text evidence="10">Belongs to the peptidase S8 family.</text>
</comment>
<dbReference type="Proteomes" id="UP000276010">
    <property type="component" value="Unassembled WGS sequence"/>
</dbReference>
<dbReference type="PANTHER" id="PTHR42884">
    <property type="entry name" value="PROPROTEIN CONVERTASE SUBTILISIN/KEXIN-RELATED"/>
    <property type="match status" value="1"/>
</dbReference>
<dbReference type="InterPro" id="IPR011049">
    <property type="entry name" value="Serralysin-like_metalloprot_C"/>
</dbReference>
<dbReference type="EMBL" id="RRUC01000040">
    <property type="protein sequence ID" value="RRN01801.1"/>
    <property type="molecule type" value="Genomic_DNA"/>
</dbReference>
<sequence>MRVANYNLARPAIDPSQFKSNSMQQLASINLNKNRGVGYSRLPVDPLVLDLNGDGVRLVGYHEKPVLFDIDNDGGSLEETGWLTAQDGFLVRDLNNNGKIDNMAEIFSEYYAGKAGKNGESGEKKYRNGFEALKSLDSNKDGVFNNKDKDFNAVRVWQDKNHNGITDKGELLTLASLGISEINLNYENAYGQLYDGNELLARGSFTRNGKKQSAAAVNFLANPRGHTITNAAGGKRTSTEADGLIKGTSSFTDTTHKGVTLDANKLKVENLQGGNGNDILYANKKGSWLAGGAGSDTFYGSDGDDVLIIDGDDKPENIHGGKGDDIVQVIGDKGVFLDLAKAEIEIAQGGRGDDVFVSSGANSVFVRGGDGNDIIIGGAANDVLSGENGDDYISGGKGDDLIRGHKGDDRLFGDEGDDILSGGSGDDMLFGGAGNDTLIGGGGDDYLDGGEGNDVAEFSGNFADYKITQIGDGVLISDRVNGRDGTDFLRNVEKAHFHDLTDYMLPTAKNAWENPLPTDDILYQDSHGQKFDGSKPYIIKQALLTKNDVDLQGDAISVYQISHIRGGSVKFLQNGDIEFTPTKGFKGIASFRYAVQDAKGVKAFHIGDKEKTGLVLLAPPSLPADPDVIKQYYLEENNILPVWNSYIGRNIRIGQFEPSGPFSVAEEVMDYRHPELRSQVDREWLHNYEYSRLEENKVFSKHATEVAGIMVAARNGEGGIGVAYGAKVASHWVGADISSLHKMQNYDIANHSWGHSNNFVQQINFSDKNKTLFDVYKPALTEGRNGLGTVIVHAAGNDRQKGSNTNYSELTNTRYSITVAAAERNEKFETKIAPYSNPGASVLVTAYGSNSYSSSREIINKNESTLGAEYAQNNGTSYSAPVVSGVVALMLEANPKLGYRDVQEILALTATTKGISDSQWQRNGAKTWNGIGMHVSHDYGYGNVDALAAVRLAQNWQSQSTFNNEAKAEELYKSGNLNQALDDNSGRQFGVNVSNSAMRLENVSVKVKLSHSRASDLVIKLISPAGTESILLNQVGKNPNDKNSSDEQKFGNNSTLEYTFNTTLLRGEDPNGQWKLQIFDVEKGHTGTLHHWSLSFYGKNYNGSDTYVYTNEFHNSQASSILNDTNGGIDTINAAAMDGVINVDLSTGKANLAGKALTIQNPQQIENVTGGDFNDTLIGNNANNVLVGGKGNDVLKGLKGNDVLVAGLGNNTLSGNEGSDTFIIEKKAKSQDVITDFTVNTDKLVFTGFASLNWSKKQQGKDTIISLGNEQTVKLNNVNVNTLTENHIVVTPEVFKPYWLNQTNAYGFAANNNSIALPDMGVSFWGTQGKDQISGGKGDDILFGGAGDDRLFGGAGNDILYGGAGDDYLGGGDGNDIIYLEGDDTALSGTYRNAQYTKMGEYKNVEYSWARAEGGKGSDRYVVVKDNSANASKGLLKNLIWDFDINDKNEKIDISQFKGVDTVHFHGFIVNKEQYTRIWLGEPKAGTQYVTVRGIKPNQLNASMFIFAKEQNAPKLAYNINGTKNNDTLKGNAVSNYINGGEGADIMEGFYGDDTYIVDNIGDKVIEIIEGGYDIIKSSVSYTLPAYVEELQLTGNAHLNATGNTENNRLVGNHGNNRLDGKSGADIMIGMGGNDTYIVDSHQDKVIEKPNQGTDTVIASVSYTLPANVENLELSGKSNISATGNELNNTLKGNAGNNRLIGYEGNDTLIGGKGNDFLMGGKGNDTYHFSRDDGSDIIYDEQGNDTLRFFGIKHDQLWFKKLEDNLEISVIGTKDKVIINDWYSKNYKVEKIVASDNKTLTHTSVDKLISAMAAFSPPPAGQVSLTPELQNKLTPVLSANWK</sequence>
<dbReference type="Gene3D" id="3.40.50.200">
    <property type="entry name" value="Peptidase S8/S53 domain"/>
    <property type="match status" value="1"/>
</dbReference>
<keyword evidence="2" id="KW-0800">Toxin</keyword>
<dbReference type="PROSITE" id="PS51829">
    <property type="entry name" value="P_HOMO_B"/>
    <property type="match status" value="1"/>
</dbReference>
<dbReference type="InterPro" id="IPR001343">
    <property type="entry name" value="Hemolysn_Ca-bd"/>
</dbReference>
<dbReference type="PROSITE" id="PS00330">
    <property type="entry name" value="HEMOLYSIN_CALCIUM"/>
    <property type="match status" value="8"/>
</dbReference>
<dbReference type="InterPro" id="IPR036852">
    <property type="entry name" value="Peptidase_S8/S53_dom_sf"/>
</dbReference>
<dbReference type="Pfam" id="PF00082">
    <property type="entry name" value="Peptidase_S8"/>
    <property type="match status" value="1"/>
</dbReference>
<protein>
    <submittedName>
        <fullName evidence="12">Hcalcium-binding protein</fullName>
    </submittedName>
</protein>
<comment type="subcellular location">
    <subcellularLocation>
        <location evidence="1">Membrane</location>
    </subcellularLocation>
</comment>
<dbReference type="GO" id="GO:0016485">
    <property type="term" value="P:protein processing"/>
    <property type="evidence" value="ECO:0007669"/>
    <property type="project" value="TreeGrafter"/>
</dbReference>
<dbReference type="PRINTS" id="PR01488">
    <property type="entry name" value="RTXTOXINA"/>
</dbReference>
<dbReference type="Gene3D" id="2.60.120.260">
    <property type="entry name" value="Galactose-binding domain-like"/>
    <property type="match status" value="1"/>
</dbReference>
<dbReference type="InterPro" id="IPR000209">
    <property type="entry name" value="Peptidase_S8/S53_dom"/>
</dbReference>
<dbReference type="InterPro" id="IPR003995">
    <property type="entry name" value="RTX_toxin_determinant-A"/>
</dbReference>
<evidence type="ECO:0000256" key="9">
    <source>
        <dbReference type="ARBA" id="ARBA00023136"/>
    </source>
</evidence>
<dbReference type="PANTHER" id="PTHR42884:SF14">
    <property type="entry name" value="NEUROENDOCRINE CONVERTASE 1"/>
    <property type="match status" value="1"/>
</dbReference>
<dbReference type="GO" id="GO:0004252">
    <property type="term" value="F:serine-type endopeptidase activity"/>
    <property type="evidence" value="ECO:0007669"/>
    <property type="project" value="InterPro"/>
</dbReference>
<organism evidence="12 13">
    <name type="scientific">Bibersteinia trehalosi</name>
    <name type="common">Pasteurella trehalosi</name>
    <dbReference type="NCBI Taxonomy" id="47735"/>
    <lineage>
        <taxon>Bacteria</taxon>
        <taxon>Pseudomonadati</taxon>
        <taxon>Pseudomonadota</taxon>
        <taxon>Gammaproteobacteria</taxon>
        <taxon>Pasteurellales</taxon>
        <taxon>Pasteurellaceae</taxon>
        <taxon>Bibersteinia</taxon>
    </lineage>
</organism>
<comment type="caution">
    <text evidence="12">The sequence shown here is derived from an EMBL/GenBank/DDBJ whole genome shotgun (WGS) entry which is preliminary data.</text>
</comment>
<dbReference type="GO" id="GO:0016020">
    <property type="term" value="C:membrane"/>
    <property type="evidence" value="ECO:0007669"/>
    <property type="project" value="UniProtKB-SubCell"/>
</dbReference>
<dbReference type="PROSITE" id="PS00138">
    <property type="entry name" value="SUBTILASE_SER"/>
    <property type="match status" value="1"/>
</dbReference>
<dbReference type="InterPro" id="IPR002884">
    <property type="entry name" value="P_dom"/>
</dbReference>